<evidence type="ECO:0000256" key="6">
    <source>
        <dbReference type="ARBA" id="ARBA00022621"/>
    </source>
</evidence>
<keyword evidence="4" id="KW-0813">Transport</keyword>
<dbReference type="InterPro" id="IPR005203">
    <property type="entry name" value="Hemocyanin_C"/>
</dbReference>
<evidence type="ECO:0000256" key="1">
    <source>
        <dbReference type="ARBA" id="ARBA00002958"/>
    </source>
</evidence>
<dbReference type="Gene3D" id="1.20.1370.10">
    <property type="entry name" value="Hemocyanin, N-terminal domain"/>
    <property type="match status" value="1"/>
</dbReference>
<dbReference type="InterPro" id="IPR036697">
    <property type="entry name" value="Hemocyanin_N_sf"/>
</dbReference>
<dbReference type="FunFam" id="2.60.40.1520:FF:000001">
    <property type="entry name" value="Hemocyanin subunit 2"/>
    <property type="match status" value="1"/>
</dbReference>
<dbReference type="PROSITE" id="PS00210">
    <property type="entry name" value="HEMOCYANIN_2"/>
    <property type="match status" value="1"/>
</dbReference>
<comment type="similarity">
    <text evidence="3">Belongs to the tyrosinase family. Hemocyanin subfamily.</text>
</comment>
<dbReference type="PROSITE" id="PS00498">
    <property type="entry name" value="TYROSINASE_2"/>
    <property type="match status" value="1"/>
</dbReference>
<dbReference type="GO" id="GO:0005344">
    <property type="term" value="F:oxygen carrier activity"/>
    <property type="evidence" value="ECO:0007669"/>
    <property type="project" value="UniProtKB-KW"/>
</dbReference>
<dbReference type="Gene3D" id="1.10.1280.10">
    <property type="entry name" value="Di-copper center containing domain from catechol oxidase"/>
    <property type="match status" value="1"/>
</dbReference>
<dbReference type="InterPro" id="IPR002227">
    <property type="entry name" value="Tyrosinase_Cu-bd"/>
</dbReference>
<dbReference type="Pfam" id="PF03722">
    <property type="entry name" value="Hemocyanin_N"/>
    <property type="match status" value="1"/>
</dbReference>
<evidence type="ECO:0000256" key="7">
    <source>
        <dbReference type="ARBA" id="ARBA00022723"/>
    </source>
</evidence>
<accession>G8YZR2</accession>
<dbReference type="PRINTS" id="PR00187">
    <property type="entry name" value="HAEMOCYANIN"/>
</dbReference>
<evidence type="ECO:0000313" key="11">
    <source>
        <dbReference type="EMBL" id="CCA94916.1"/>
    </source>
</evidence>
<dbReference type="InterPro" id="IPR037020">
    <property type="entry name" value="Hemocyanin_C_sf"/>
</dbReference>
<dbReference type="PROSITE" id="PS00209">
    <property type="entry name" value="HEMOCYANIN_1"/>
    <property type="match status" value="1"/>
</dbReference>
<dbReference type="InterPro" id="IPR013788">
    <property type="entry name" value="Hemocyanin/hexamerin"/>
</dbReference>
<evidence type="ECO:0000256" key="5">
    <source>
        <dbReference type="ARBA" id="ARBA00022525"/>
    </source>
</evidence>
<evidence type="ECO:0000256" key="3">
    <source>
        <dbReference type="ARBA" id="ARBA00009470"/>
    </source>
</evidence>
<dbReference type="PANTHER" id="PTHR11511:SF4">
    <property type="entry name" value="PHENOLOXIDASE 2-RELATED"/>
    <property type="match status" value="1"/>
</dbReference>
<dbReference type="GO" id="GO:0005576">
    <property type="term" value="C:extracellular region"/>
    <property type="evidence" value="ECO:0007669"/>
    <property type="project" value="UniProtKB-SubCell"/>
</dbReference>
<name>G8YZR2_9ARAC</name>
<evidence type="ECO:0000256" key="9">
    <source>
        <dbReference type="ARBA" id="ARBA00023157"/>
    </source>
</evidence>
<dbReference type="Pfam" id="PF00372">
    <property type="entry name" value="Hemocyanin_M"/>
    <property type="match status" value="1"/>
</dbReference>
<keyword evidence="7" id="KW-0479">Metal-binding</keyword>
<reference evidence="11" key="1">
    <citation type="journal article" date="2012" name="BMC Evol. Biol.">
        <title>The diversity and evolution of chelicerate hemocyanins.</title>
        <authorList>
            <person name="Rehm P."/>
            <person name="Pick C."/>
            <person name="Borner J."/>
            <person name="Markl J."/>
            <person name="Burmester T."/>
        </authorList>
    </citation>
    <scope>NUCLEOTIDE SEQUENCE</scope>
</reference>
<keyword evidence="6" id="KW-0561">Oxygen transport</keyword>
<comment type="subcellular location">
    <subcellularLocation>
        <location evidence="2">Secreted</location>
        <location evidence="2">Extracellular space</location>
    </subcellularLocation>
</comment>
<dbReference type="AlphaFoldDB" id="G8YZR2"/>
<dbReference type="GO" id="GO:0016491">
    <property type="term" value="F:oxidoreductase activity"/>
    <property type="evidence" value="ECO:0007669"/>
    <property type="project" value="InterPro"/>
</dbReference>
<dbReference type="InterPro" id="IPR014756">
    <property type="entry name" value="Ig_E-set"/>
</dbReference>
<sequence>MPSSAAEKQRRILPLFQKIEYNTSNKFSILVRDDPRFSGLGVLGRGQLFCCFHEEHLKEATKLYELLIAAETFDEFLDLCHQSRDFVNEGLYIYAVSVAVLHRSDCHGITLPPIEEVFPDRFVPVEALFKTFHESTLAPPEQDVEVHIEDTGNVLDPEYHLAYFREDVGINAHHWYWHVVYPATWRAEVIGRPKDRKGELFYYMHQQMCARYDCERLSNNLPKMRPFHNFHEPMEGYSAHLIAIINGQPYATRTEGMTLRDLDEVAVQDLERWRDRILDAIHLGFVEDENGVHIPLDEHHGTDILGNIIESSHDSVNKAYYGSIHNWGHVLMASVNDPDGRYKVNPGVMSDTATSLRDPIFYRWHRFIDDMFQEFKKSLHSYTKDELEFHGVEVKSVSVKASTTNTITTVMKENSLRTSHAFYFGRTGDMGVKYKHLDHEPFKYKIEVIDQGTKTRHATVRIFLGPKYDELGNEIPPNELRHLMIELDKFHVELKPGLNTVERESSESSVTIGTRPSLSKLASGESSHEYCSCGWPNHLLVPKGKELGMQYHLFVMLTDYNIDLVGDHGKTGRCTEAVSYCGAKDQLYPDKKAMGFPFDREIEIDHLEEWLTPNMTQVEVTIKHEHS</sequence>
<dbReference type="SUPFAM" id="SSF81296">
    <property type="entry name" value="E set domains"/>
    <property type="match status" value="1"/>
</dbReference>
<dbReference type="EMBL" id="FR865914">
    <property type="protein sequence ID" value="CCA94916.1"/>
    <property type="molecule type" value="mRNA"/>
</dbReference>
<dbReference type="InterPro" id="IPR000896">
    <property type="entry name" value="Hemocyanin/hexamerin_mid_dom"/>
</dbReference>
<dbReference type="InterPro" id="IPR008922">
    <property type="entry name" value="Di-copper_centre_dom_sf"/>
</dbReference>
<dbReference type="SUPFAM" id="SSF48050">
    <property type="entry name" value="Hemocyanin, N-terminal domain"/>
    <property type="match status" value="1"/>
</dbReference>
<evidence type="ECO:0000256" key="8">
    <source>
        <dbReference type="ARBA" id="ARBA00023008"/>
    </source>
</evidence>
<dbReference type="FunFam" id="1.10.1280.10:FF:000004">
    <property type="entry name" value="Hemocyanin subunit 2"/>
    <property type="match status" value="1"/>
</dbReference>
<comment type="function">
    <text evidence="1">Hemocyanins are copper-containing oxygen carriers occurring freely dissolved in the hemolymph of many mollusks and arthropods.</text>
</comment>
<dbReference type="PANTHER" id="PTHR11511">
    <property type="entry name" value="LARVAL STORAGE PROTEIN/PHENOLOXIDASE"/>
    <property type="match status" value="1"/>
</dbReference>
<dbReference type="InterPro" id="IPR005204">
    <property type="entry name" value="Hemocyanin_N"/>
</dbReference>
<dbReference type="SUPFAM" id="SSF48056">
    <property type="entry name" value="Di-copper centre-containing domain"/>
    <property type="match status" value="1"/>
</dbReference>
<feature type="domain" description="Tyrosinase copper-binding" evidence="10">
    <location>
        <begin position="358"/>
        <end position="369"/>
    </location>
</feature>
<dbReference type="Gene3D" id="2.60.40.1520">
    <property type="entry name" value="Hemocyanin, C-terminal domain"/>
    <property type="match status" value="1"/>
</dbReference>
<dbReference type="GO" id="GO:0046872">
    <property type="term" value="F:metal ion binding"/>
    <property type="evidence" value="ECO:0007669"/>
    <property type="project" value="UniProtKB-KW"/>
</dbReference>
<evidence type="ECO:0000256" key="2">
    <source>
        <dbReference type="ARBA" id="ARBA00004239"/>
    </source>
</evidence>
<protein>
    <submittedName>
        <fullName evidence="11">Hemocyanin subunit b</fullName>
    </submittedName>
</protein>
<evidence type="ECO:0000259" key="10">
    <source>
        <dbReference type="PROSITE" id="PS00498"/>
    </source>
</evidence>
<keyword evidence="8" id="KW-0186">Copper</keyword>
<proteinExistence type="evidence at transcript level"/>
<dbReference type="FunFam" id="1.20.1370.10:FF:000002">
    <property type="entry name" value="Hemocyanin subunit B"/>
    <property type="match status" value="1"/>
</dbReference>
<gene>
    <name evidence="11" type="primary">HcB</name>
</gene>
<keyword evidence="5" id="KW-0964">Secreted</keyword>
<evidence type="ECO:0000256" key="4">
    <source>
        <dbReference type="ARBA" id="ARBA00022448"/>
    </source>
</evidence>
<keyword evidence="9" id="KW-1015">Disulfide bond</keyword>
<organism evidence="11">
    <name type="scientific">Euphrynichus bacillifer</name>
    <dbReference type="NCBI Taxonomy" id="317672"/>
    <lineage>
        <taxon>Eukaryota</taxon>
        <taxon>Metazoa</taxon>
        <taxon>Ecdysozoa</taxon>
        <taxon>Arthropoda</taxon>
        <taxon>Chelicerata</taxon>
        <taxon>Arachnida</taxon>
        <taxon>Amblypygi</taxon>
        <taxon>Phrynichidae</taxon>
        <taxon>Phrynichinae</taxon>
        <taxon>Euphrynichus</taxon>
    </lineage>
</organism>
<dbReference type="Pfam" id="PF03723">
    <property type="entry name" value="Hemocyanin_C"/>
    <property type="match status" value="1"/>
</dbReference>